<sequence>MNAKMEGQAEHSFADLPLNVLISILSNLHIKDLENVSKTCKILRYLANKKLIPRTGQQHSTTAMVNSKRNSTSLDTDKVASISNVLFTIANRKVVIDVFNLLNNNRSIIERLNYKHRILIFESIKKLRVDYNLIYENPIKDKINDTINEKVSEKINKDVVPSPDSKQDNDDSLLDFNDTVLIHNDFDPMNSININEAELRTENKKDTNLKTCIYGTLNSKPIELTSFDATIELFDDDSFENEQIEEKNFKKINSIYEMESQYSEPLTKSFFSTTNKNTNFDEQAKNEVNTNFTESVLSASTTIRKDSSNKDSSTNYNNTTSTISEVDNFPDTDQLLRSIKSINELRTTKKVKEKAALFEKLFSRESASLGDILMNNDTYNTLINSLPSLQHLEEMGEEEINMYNTDKSGLMDENENTALHLQIESDETSHRNKKNISQNYLDNLKAELVKSNSHEHKEEMKSESNKFIRTKLKAIINGDNKISYQRI</sequence>
<dbReference type="HOGENOM" id="CLU_560399_0_0_1"/>
<keyword evidence="3" id="KW-1185">Reference proteome</keyword>
<dbReference type="OrthoDB" id="3219396at2759"/>
<dbReference type="PROSITE" id="PS50181">
    <property type="entry name" value="FBOX"/>
    <property type="match status" value="1"/>
</dbReference>
<evidence type="ECO:0000259" key="1">
    <source>
        <dbReference type="PROSITE" id="PS50181"/>
    </source>
</evidence>
<name>G8BRJ0_TETPH</name>
<dbReference type="SUPFAM" id="SSF81383">
    <property type="entry name" value="F-box domain"/>
    <property type="match status" value="1"/>
</dbReference>
<dbReference type="RefSeq" id="XP_003684800.1">
    <property type="nucleotide sequence ID" value="XM_003684752.1"/>
</dbReference>
<dbReference type="OMA" id="INHEEIS"/>
<gene>
    <name evidence="2" type="primary">TPHA0C02110</name>
    <name evidence="2" type="ordered locus">TPHA_0C02110</name>
</gene>
<proteinExistence type="predicted"/>
<reference evidence="2 3" key="1">
    <citation type="journal article" date="2011" name="Proc. Natl. Acad. Sci. U.S.A.">
        <title>Evolutionary erosion of yeast sex chromosomes by mating-type switching accidents.</title>
        <authorList>
            <person name="Gordon J.L."/>
            <person name="Armisen D."/>
            <person name="Proux-Wera E."/>
            <person name="Oheigeartaigh S.S."/>
            <person name="Byrne K.P."/>
            <person name="Wolfe K.H."/>
        </authorList>
    </citation>
    <scope>NUCLEOTIDE SEQUENCE [LARGE SCALE GENOMIC DNA]</scope>
    <source>
        <strain evidence="3">ATCC 24235 / CBS 4417 / NBRC 1672 / NRRL Y-8282 / UCD 70-5</strain>
    </source>
</reference>
<evidence type="ECO:0000313" key="2">
    <source>
        <dbReference type="EMBL" id="CCE62366.1"/>
    </source>
</evidence>
<dbReference type="Proteomes" id="UP000005666">
    <property type="component" value="Chromosome 3"/>
</dbReference>
<dbReference type="CDD" id="cd09917">
    <property type="entry name" value="F-box_SF"/>
    <property type="match status" value="1"/>
</dbReference>
<dbReference type="Pfam" id="PF12937">
    <property type="entry name" value="F-box-like"/>
    <property type="match status" value="1"/>
</dbReference>
<dbReference type="InterPro" id="IPR036047">
    <property type="entry name" value="F-box-like_dom_sf"/>
</dbReference>
<dbReference type="KEGG" id="tpf:TPHA_0C02110"/>
<organism evidence="2 3">
    <name type="scientific">Tetrapisispora phaffii (strain ATCC 24235 / CBS 4417 / NBRC 1672 / NRRL Y-8282 / UCD 70-5)</name>
    <name type="common">Yeast</name>
    <name type="synonym">Fabospora phaffii</name>
    <dbReference type="NCBI Taxonomy" id="1071381"/>
    <lineage>
        <taxon>Eukaryota</taxon>
        <taxon>Fungi</taxon>
        <taxon>Dikarya</taxon>
        <taxon>Ascomycota</taxon>
        <taxon>Saccharomycotina</taxon>
        <taxon>Saccharomycetes</taxon>
        <taxon>Saccharomycetales</taxon>
        <taxon>Saccharomycetaceae</taxon>
        <taxon>Tetrapisispora</taxon>
    </lineage>
</organism>
<evidence type="ECO:0000313" key="3">
    <source>
        <dbReference type="Proteomes" id="UP000005666"/>
    </source>
</evidence>
<dbReference type="InterPro" id="IPR001810">
    <property type="entry name" value="F-box_dom"/>
</dbReference>
<accession>G8BRJ0</accession>
<protein>
    <recommendedName>
        <fullName evidence="1">F-box domain-containing protein</fullName>
    </recommendedName>
</protein>
<dbReference type="AlphaFoldDB" id="G8BRJ0"/>
<feature type="domain" description="F-box" evidence="1">
    <location>
        <begin position="10"/>
        <end position="55"/>
    </location>
</feature>
<dbReference type="EMBL" id="HE612858">
    <property type="protein sequence ID" value="CCE62366.1"/>
    <property type="molecule type" value="Genomic_DNA"/>
</dbReference>
<dbReference type="GeneID" id="11535315"/>